<evidence type="ECO:0000256" key="13">
    <source>
        <dbReference type="SAM" id="Phobius"/>
    </source>
</evidence>
<reference evidence="14" key="1">
    <citation type="submission" date="2012-07" db="EMBL/GenBank/DDBJ databases">
        <title>A Draft Genome for Bacillus alcalophilus strain ATCC 27647.</title>
        <authorList>
            <person name="Attie O."/>
            <person name="Jayaprakash A."/>
            <person name="Sachidanandam R."/>
            <person name="Shah H."/>
            <person name="Paulsen I."/>
            <person name="Morino M."/>
            <person name="Ito M."/>
            <person name="Krulwich T."/>
        </authorList>
    </citation>
    <scope>NUCLEOTIDE SEQUENCE</scope>
    <source>
        <strain evidence="14">ATCC 27647</strain>
    </source>
</reference>
<keyword evidence="9 13" id="KW-1133">Transmembrane helix</keyword>
<gene>
    <name evidence="16" type="ORF">AJ85_10705</name>
    <name evidence="14" type="ORF">BalcAV2315</name>
    <name evidence="15" type="ORF">BALCAV_0206825</name>
</gene>
<evidence type="ECO:0000256" key="11">
    <source>
        <dbReference type="ARBA" id="ARBA00023136"/>
    </source>
</evidence>
<dbReference type="PIRSF" id="PIRSF006603">
    <property type="entry name" value="DinF"/>
    <property type="match status" value="1"/>
</dbReference>
<dbReference type="RefSeq" id="WP_003322811.1">
    <property type="nucleotide sequence ID" value="NZ_ALPT02000017.1"/>
</dbReference>
<evidence type="ECO:0000313" key="18">
    <source>
        <dbReference type="Proteomes" id="UP000297014"/>
    </source>
</evidence>
<dbReference type="Proteomes" id="UP000002754">
    <property type="component" value="Unassembled WGS sequence"/>
</dbReference>
<evidence type="ECO:0000256" key="10">
    <source>
        <dbReference type="ARBA" id="ARBA00023065"/>
    </source>
</evidence>
<protein>
    <recommendedName>
        <fullName evidence="4">Probable multidrug resistance protein NorM</fullName>
    </recommendedName>
    <alternativeName>
        <fullName evidence="12">Multidrug-efflux transporter</fullName>
    </alternativeName>
</protein>
<keyword evidence="7" id="KW-1003">Cell membrane</keyword>
<dbReference type="PANTHER" id="PTHR43298:SF2">
    <property type="entry name" value="FMN_FAD EXPORTER YEEO-RELATED"/>
    <property type="match status" value="1"/>
</dbReference>
<dbReference type="eggNOG" id="COG0534">
    <property type="taxonomic scope" value="Bacteria"/>
</dbReference>
<dbReference type="GO" id="GO:0006811">
    <property type="term" value="P:monoatomic ion transport"/>
    <property type="evidence" value="ECO:0007669"/>
    <property type="project" value="UniProtKB-KW"/>
</dbReference>
<dbReference type="EMBL" id="JALP01000152">
    <property type="protein sequence ID" value="THG90435.1"/>
    <property type="molecule type" value="Genomic_DNA"/>
</dbReference>
<dbReference type="STRING" id="1218173.BALCAV_0206825"/>
<feature type="transmembrane region" description="Helical" evidence="13">
    <location>
        <begin position="54"/>
        <end position="75"/>
    </location>
</feature>
<name>J8TJ30_ALKAL</name>
<feature type="transmembrane region" description="Helical" evidence="13">
    <location>
        <begin position="242"/>
        <end position="268"/>
    </location>
</feature>
<evidence type="ECO:0000313" key="14">
    <source>
        <dbReference type="EMBL" id="AFV25819.1"/>
    </source>
</evidence>
<reference evidence="16 18" key="3">
    <citation type="submission" date="2014-01" db="EMBL/GenBank/DDBJ databases">
        <title>Draft genome sequencing of Bacillus alcalophilus CGMCC 1.3604.</title>
        <authorList>
            <person name="Yang J."/>
            <person name="Diao L."/>
            <person name="Yang S."/>
        </authorList>
    </citation>
    <scope>NUCLEOTIDE SEQUENCE [LARGE SCALE GENOMIC DNA]</scope>
    <source>
        <strain evidence="16 18">CGMCC 1.3604</strain>
    </source>
</reference>
<feature type="transmembrane region" description="Helical" evidence="13">
    <location>
        <begin position="280"/>
        <end position="306"/>
    </location>
</feature>
<dbReference type="Proteomes" id="UP000297014">
    <property type="component" value="Unassembled WGS sequence"/>
</dbReference>
<feature type="transmembrane region" description="Helical" evidence="13">
    <location>
        <begin position="12"/>
        <end position="34"/>
    </location>
</feature>
<keyword evidence="6" id="KW-0050">Antiport</keyword>
<comment type="function">
    <text evidence="1">Multidrug efflux pump.</text>
</comment>
<evidence type="ECO:0000256" key="12">
    <source>
        <dbReference type="ARBA" id="ARBA00031636"/>
    </source>
</evidence>
<dbReference type="CDD" id="cd13131">
    <property type="entry name" value="MATE_NorM_like"/>
    <property type="match status" value="1"/>
</dbReference>
<evidence type="ECO:0000256" key="1">
    <source>
        <dbReference type="ARBA" id="ARBA00003408"/>
    </source>
</evidence>
<keyword evidence="11 13" id="KW-0472">Membrane</keyword>
<keyword evidence="5" id="KW-0813">Transport</keyword>
<evidence type="ECO:0000256" key="9">
    <source>
        <dbReference type="ARBA" id="ARBA00022989"/>
    </source>
</evidence>
<dbReference type="OrthoDB" id="9780160at2"/>
<keyword evidence="10" id="KW-0406">Ion transport</keyword>
<dbReference type="NCBIfam" id="TIGR00797">
    <property type="entry name" value="matE"/>
    <property type="match status" value="1"/>
</dbReference>
<dbReference type="GO" id="GO:0015297">
    <property type="term" value="F:antiporter activity"/>
    <property type="evidence" value="ECO:0007669"/>
    <property type="project" value="UniProtKB-KW"/>
</dbReference>
<dbReference type="InterPro" id="IPR002528">
    <property type="entry name" value="MATE_fam"/>
</dbReference>
<keyword evidence="17" id="KW-1185">Reference proteome</keyword>
<dbReference type="PANTHER" id="PTHR43298">
    <property type="entry name" value="MULTIDRUG RESISTANCE PROTEIN NORM-RELATED"/>
    <property type="match status" value="1"/>
</dbReference>
<dbReference type="GO" id="GO:0042910">
    <property type="term" value="F:xenobiotic transmembrane transporter activity"/>
    <property type="evidence" value="ECO:0007669"/>
    <property type="project" value="InterPro"/>
</dbReference>
<feature type="transmembrane region" description="Helical" evidence="13">
    <location>
        <begin position="131"/>
        <end position="150"/>
    </location>
</feature>
<evidence type="ECO:0000256" key="3">
    <source>
        <dbReference type="ARBA" id="ARBA00010199"/>
    </source>
</evidence>
<feature type="transmembrane region" description="Helical" evidence="13">
    <location>
        <begin position="194"/>
        <end position="216"/>
    </location>
</feature>
<dbReference type="AlphaFoldDB" id="J8TJ30"/>
<keyword evidence="8 13" id="KW-0812">Transmembrane</keyword>
<feature type="transmembrane region" description="Helical" evidence="13">
    <location>
        <begin position="318"/>
        <end position="340"/>
    </location>
</feature>
<evidence type="ECO:0000256" key="6">
    <source>
        <dbReference type="ARBA" id="ARBA00022449"/>
    </source>
</evidence>
<organism evidence="15 17">
    <name type="scientific">Alkalihalobacillus alcalophilus ATCC 27647 = CGMCC 1.3604</name>
    <dbReference type="NCBI Taxonomy" id="1218173"/>
    <lineage>
        <taxon>Bacteria</taxon>
        <taxon>Bacillati</taxon>
        <taxon>Bacillota</taxon>
        <taxon>Bacilli</taxon>
        <taxon>Bacillales</taxon>
        <taxon>Bacillaceae</taxon>
        <taxon>Alkalihalobacillus</taxon>
    </lineage>
</organism>
<dbReference type="EMBL" id="ALPT02000017">
    <property type="protein sequence ID" value="KGA97988.1"/>
    <property type="molecule type" value="Genomic_DNA"/>
</dbReference>
<accession>J8TJ30</accession>
<feature type="transmembrane region" description="Helical" evidence="13">
    <location>
        <begin position="162"/>
        <end position="182"/>
    </location>
</feature>
<comment type="subcellular location">
    <subcellularLocation>
        <location evidence="2">Cell membrane</location>
        <topology evidence="2">Multi-pass membrane protein</topology>
    </subcellularLocation>
</comment>
<evidence type="ECO:0000256" key="2">
    <source>
        <dbReference type="ARBA" id="ARBA00004651"/>
    </source>
</evidence>
<feature type="transmembrane region" description="Helical" evidence="13">
    <location>
        <begin position="352"/>
        <end position="371"/>
    </location>
</feature>
<proteinExistence type="inferred from homology"/>
<dbReference type="GO" id="GO:0005886">
    <property type="term" value="C:plasma membrane"/>
    <property type="evidence" value="ECO:0007669"/>
    <property type="project" value="UniProtKB-SubCell"/>
</dbReference>
<evidence type="ECO:0000256" key="4">
    <source>
        <dbReference type="ARBA" id="ARBA00020268"/>
    </source>
</evidence>
<evidence type="ECO:0000256" key="7">
    <source>
        <dbReference type="ARBA" id="ARBA00022475"/>
    </source>
</evidence>
<feature type="transmembrane region" description="Helical" evidence="13">
    <location>
        <begin position="421"/>
        <end position="442"/>
    </location>
</feature>
<evidence type="ECO:0000256" key="5">
    <source>
        <dbReference type="ARBA" id="ARBA00022448"/>
    </source>
</evidence>
<dbReference type="InterPro" id="IPR050222">
    <property type="entry name" value="MATE_MdtK"/>
</dbReference>
<reference evidence="15 17" key="2">
    <citation type="journal article" date="2014" name="Genome Announc.">
        <title>Draft Genome Sequence of Bacillus alcalophilus AV1934, a Classic Alkaliphile Isolated from Human Feces in 1934.</title>
        <authorList>
            <person name="Attie O."/>
            <person name="Jayaprakash A."/>
            <person name="Shah H."/>
            <person name="Paulsen I.T."/>
            <person name="Morino M."/>
            <person name="Takahashi Y."/>
            <person name="Narumi I."/>
            <person name="Sachidanandam R."/>
            <person name="Satoh K."/>
            <person name="Ito M."/>
            <person name="Krulwich T.A."/>
        </authorList>
    </citation>
    <scope>NUCLEOTIDE SEQUENCE [LARGE SCALE GENOMIC DNA]</scope>
    <source>
        <strain evidence="15 17">AV1934</strain>
    </source>
</reference>
<evidence type="ECO:0000313" key="15">
    <source>
        <dbReference type="EMBL" id="KGA97988.1"/>
    </source>
</evidence>
<sequence>MYHAETYKEKFTLFLTILWPIMVTQLSLHAMTLIDTMMSGRVGTNDLAGVAIGSSIWLPVFTGINGILLAVTPIVAQYMGSGEKNKISFTVTQFIYLSFILAILVLIIGALFLDPLLTMMALEPEVHHIAFHYLVGLGTGIIPLFMFNVVRNFFDAQGFTRITMFITVIAVPFSALLNYGFIFGKFGLPALGGIGAGYATGLTFWIIFILSIIMTFKISPMRPYKIFVNWFRPSLKAWKEQLSIGVPIGLSIFFEASIFAIMTLLIGMMFSTVTIAANQIALNFTSLIFMIPLSISMALTIVVGYSVGGKRIKAAKQYTYLGVIGGVGILAIASVFLFFFREQIAGIYSTEREVIVLAAQFFIIAIFYQLSDALQSGLQGVLRGYKDVKVPFMIAFTSYWIIGIPVGYSLAAFTALGPKGFWVGITIGLTCAAIGFFTRLVFVQRRTLKQFAAEANAEGQKGA</sequence>
<dbReference type="Pfam" id="PF01554">
    <property type="entry name" value="MatE"/>
    <property type="match status" value="2"/>
</dbReference>
<dbReference type="InterPro" id="IPR048279">
    <property type="entry name" value="MdtK-like"/>
</dbReference>
<evidence type="ECO:0000256" key="8">
    <source>
        <dbReference type="ARBA" id="ARBA00022692"/>
    </source>
</evidence>
<comment type="similarity">
    <text evidence="3">Belongs to the multi antimicrobial extrusion (MATE) (TC 2.A.66.1) family.</text>
</comment>
<feature type="transmembrane region" description="Helical" evidence="13">
    <location>
        <begin position="392"/>
        <end position="415"/>
    </location>
</feature>
<dbReference type="EMBL" id="JX399396">
    <property type="protein sequence ID" value="AFV25819.1"/>
    <property type="molecule type" value="Genomic_DNA"/>
</dbReference>
<evidence type="ECO:0000313" key="16">
    <source>
        <dbReference type="EMBL" id="THG90435.1"/>
    </source>
</evidence>
<evidence type="ECO:0000313" key="17">
    <source>
        <dbReference type="Proteomes" id="UP000002754"/>
    </source>
</evidence>
<feature type="transmembrane region" description="Helical" evidence="13">
    <location>
        <begin position="87"/>
        <end position="111"/>
    </location>
</feature>